<evidence type="ECO:0000256" key="1">
    <source>
        <dbReference type="SAM" id="MobiDB-lite"/>
    </source>
</evidence>
<dbReference type="InParanoid" id="A0A1E7FUP7"/>
<evidence type="ECO:0000313" key="2">
    <source>
        <dbReference type="EMBL" id="OEU21880.1"/>
    </source>
</evidence>
<evidence type="ECO:0000313" key="3">
    <source>
        <dbReference type="Proteomes" id="UP000095751"/>
    </source>
</evidence>
<gene>
    <name evidence="2" type="ORF">FRACYDRAFT_179057</name>
</gene>
<proteinExistence type="predicted"/>
<sequence length="224" mass="24811">MSSINSTSQQQLRTATKKAIQKLKELEINFLALDFDQTILDIHTGGSWKGTVEELYPHIRPEFKSLITSAVATNGEIEIAIVTFSCQTRMVRGVIDHIINIGLDENTKQTIPGLIGIGGIVDTSTIIPIRGGDRSWRYNGSGSINGKQPHMASAVEELDARRNTTTSNSSRSQSSTPKPITRKSTLLLDDDEKNIHHALDNGVRAIWFNPKRPNELLPEIMRLV</sequence>
<dbReference type="AlphaFoldDB" id="A0A1E7FUP7"/>
<feature type="compositionally biased region" description="Low complexity" evidence="1">
    <location>
        <begin position="163"/>
        <end position="176"/>
    </location>
</feature>
<accession>A0A1E7FUP7</accession>
<evidence type="ECO:0008006" key="4">
    <source>
        <dbReference type="Google" id="ProtNLM"/>
    </source>
</evidence>
<protein>
    <recommendedName>
        <fullName evidence="4">HAD-like protein</fullName>
    </recommendedName>
</protein>
<name>A0A1E7FUP7_9STRA</name>
<keyword evidence="3" id="KW-1185">Reference proteome</keyword>
<dbReference type="Proteomes" id="UP000095751">
    <property type="component" value="Unassembled WGS sequence"/>
</dbReference>
<dbReference type="KEGG" id="fcy:FRACYDRAFT_179057"/>
<organism evidence="2 3">
    <name type="scientific">Fragilariopsis cylindrus CCMP1102</name>
    <dbReference type="NCBI Taxonomy" id="635003"/>
    <lineage>
        <taxon>Eukaryota</taxon>
        <taxon>Sar</taxon>
        <taxon>Stramenopiles</taxon>
        <taxon>Ochrophyta</taxon>
        <taxon>Bacillariophyta</taxon>
        <taxon>Bacillariophyceae</taxon>
        <taxon>Bacillariophycidae</taxon>
        <taxon>Bacillariales</taxon>
        <taxon>Bacillariaceae</taxon>
        <taxon>Fragilariopsis</taxon>
    </lineage>
</organism>
<feature type="region of interest" description="Disordered" evidence="1">
    <location>
        <begin position="160"/>
        <end position="184"/>
    </location>
</feature>
<dbReference type="OrthoDB" id="10054414at2759"/>
<dbReference type="EMBL" id="KV784353">
    <property type="protein sequence ID" value="OEU21880.1"/>
    <property type="molecule type" value="Genomic_DNA"/>
</dbReference>
<reference evidence="2 3" key="1">
    <citation type="submission" date="2016-09" db="EMBL/GenBank/DDBJ databases">
        <title>Extensive genetic diversity and differential bi-allelic expression allows diatom success in the polar Southern Ocean.</title>
        <authorList>
            <consortium name="DOE Joint Genome Institute"/>
            <person name="Mock T."/>
            <person name="Otillar R.P."/>
            <person name="Strauss J."/>
            <person name="Dupont C."/>
            <person name="Frickenhaus S."/>
            <person name="Maumus F."/>
            <person name="Mcmullan M."/>
            <person name="Sanges R."/>
            <person name="Schmutz J."/>
            <person name="Toseland A."/>
            <person name="Valas R."/>
            <person name="Veluchamy A."/>
            <person name="Ward B.J."/>
            <person name="Allen A."/>
            <person name="Barry K."/>
            <person name="Falciatore A."/>
            <person name="Ferrante M."/>
            <person name="Fortunato A.E."/>
            <person name="Gloeckner G."/>
            <person name="Gruber A."/>
            <person name="Hipkin R."/>
            <person name="Janech M."/>
            <person name="Kroth P."/>
            <person name="Leese F."/>
            <person name="Lindquist E."/>
            <person name="Lyon B.R."/>
            <person name="Martin J."/>
            <person name="Mayer C."/>
            <person name="Parker M."/>
            <person name="Quesneville H."/>
            <person name="Raymond J."/>
            <person name="Uhlig C."/>
            <person name="Valentin K.U."/>
            <person name="Worden A.Z."/>
            <person name="Armbrust E.V."/>
            <person name="Bowler C."/>
            <person name="Green B."/>
            <person name="Moulton V."/>
            <person name="Van Oosterhout C."/>
            <person name="Grigoriev I."/>
        </authorList>
    </citation>
    <scope>NUCLEOTIDE SEQUENCE [LARGE SCALE GENOMIC DNA]</scope>
    <source>
        <strain evidence="2 3">CCMP1102</strain>
    </source>
</reference>